<feature type="compositionally biased region" description="Polar residues" evidence="1">
    <location>
        <begin position="152"/>
        <end position="165"/>
    </location>
</feature>
<dbReference type="EMBL" id="WJEC01008547">
    <property type="protein sequence ID" value="KAF7461687.1"/>
    <property type="molecule type" value="Genomic_DNA"/>
</dbReference>
<sequence length="324" mass="34444">MLTLQQTKQADLENSRVLQQLAEPQALVLPDLGSTPGQILRLQDRERKAQCPSNREEALSQGIRGGQWGQETPAALIATTPQPVCSTLACPGPRECTLLHPHTGVTSWLRRRCGMQALLACLGQPALSLSPQQSEASCLPRGLSQRAGVSAPGSSTQEAPHSSVGQVPGGADVGQVCDCPPHRPRSSVSRAARPVALPSPSQSSEAAGGGEGDPCLVAQSCKSFLLQASFLPRPLPKNKHPGCLERTVPYLALKLGQCAPLHKPRPPEREHLAPLPPRLPARRASPRMGTSSRSWALVWALEALLMVWPAGKAKAPRSLDAVFP</sequence>
<evidence type="ECO:0000256" key="1">
    <source>
        <dbReference type="SAM" id="MobiDB-lite"/>
    </source>
</evidence>
<proteinExistence type="predicted"/>
<feature type="region of interest" description="Disordered" evidence="1">
    <location>
        <begin position="264"/>
        <end position="287"/>
    </location>
</feature>
<accession>A0A834PKY5</accession>
<gene>
    <name evidence="2" type="ORF">GHT09_014254</name>
</gene>
<comment type="caution">
    <text evidence="2">The sequence shown here is derived from an EMBL/GenBank/DDBJ whole genome shotgun (WGS) entry which is preliminary data.</text>
</comment>
<evidence type="ECO:0000313" key="2">
    <source>
        <dbReference type="EMBL" id="KAF7461687.1"/>
    </source>
</evidence>
<evidence type="ECO:0000313" key="3">
    <source>
        <dbReference type="Proteomes" id="UP000662637"/>
    </source>
</evidence>
<protein>
    <submittedName>
        <fullName evidence="2">Uncharacterized protein</fullName>
    </submittedName>
</protein>
<reference evidence="2" key="1">
    <citation type="submission" date="2020-08" db="EMBL/GenBank/DDBJ databases">
        <authorList>
            <person name="Shumante A."/>
            <person name="Zimin A.V."/>
            <person name="Puiu D."/>
            <person name="Salzberg S.L."/>
        </authorList>
    </citation>
    <scope>NUCLEOTIDE SEQUENCE</scope>
    <source>
        <strain evidence="2">WC2-LM</strain>
        <tissue evidence="2">Liver</tissue>
    </source>
</reference>
<dbReference type="Proteomes" id="UP000662637">
    <property type="component" value="Unassembled WGS sequence"/>
</dbReference>
<feature type="compositionally biased region" description="Low complexity" evidence="1">
    <location>
        <begin position="186"/>
        <end position="206"/>
    </location>
</feature>
<name>A0A834PKY5_MARMO</name>
<organism evidence="2 3">
    <name type="scientific">Marmota monax</name>
    <name type="common">Woodchuck</name>
    <dbReference type="NCBI Taxonomy" id="9995"/>
    <lineage>
        <taxon>Eukaryota</taxon>
        <taxon>Metazoa</taxon>
        <taxon>Chordata</taxon>
        <taxon>Craniata</taxon>
        <taxon>Vertebrata</taxon>
        <taxon>Euteleostomi</taxon>
        <taxon>Mammalia</taxon>
        <taxon>Eutheria</taxon>
        <taxon>Euarchontoglires</taxon>
        <taxon>Glires</taxon>
        <taxon>Rodentia</taxon>
        <taxon>Sciuromorpha</taxon>
        <taxon>Sciuridae</taxon>
        <taxon>Xerinae</taxon>
        <taxon>Marmotini</taxon>
        <taxon>Marmota</taxon>
    </lineage>
</organism>
<dbReference type="AlphaFoldDB" id="A0A834PKY5"/>
<feature type="region of interest" description="Disordered" evidence="1">
    <location>
        <begin position="138"/>
        <end position="212"/>
    </location>
</feature>